<evidence type="ECO:0000256" key="3">
    <source>
        <dbReference type="ARBA" id="ARBA00004236"/>
    </source>
</evidence>
<dbReference type="RefSeq" id="WP_152075833.1">
    <property type="nucleotide sequence ID" value="NZ_CAAKNU010000023.1"/>
</dbReference>
<dbReference type="EMBL" id="CABWIE010000002">
    <property type="protein sequence ID" value="VWL87155.1"/>
    <property type="molecule type" value="Genomic_DNA"/>
</dbReference>
<dbReference type="InterPro" id="IPR050428">
    <property type="entry name" value="TCS_sensor_his_kinase"/>
</dbReference>
<dbReference type="InterPro" id="IPR003594">
    <property type="entry name" value="HATPase_dom"/>
</dbReference>
<sequence length="379" mass="41219">MKGLSLQWRITIMTALLTCAACVLTNCLVGYTGMRYMDAIGSGISALSAADVDTPQEFDPTKGSLDDEVTIVVNDAQESFGMTAWCITAGVTLLGGVLAYFVSGRALKPLRSFATQVERVQPDNLSEIRLSEDVPTELQQCSASFNDMIARLGEGFSSQRQFTGNAAHELRTPLALMQAQIELFISEHSGLQPETAELLDLLQEQTERMSRMTKVLLEMSELRSIPCEDDVELGPLSEEALTDLAPLAEKKGMALNCAGDALVIGSDTLLYRLVFNLVENAIRYSRPDSTVNVSICDNDSHVFLRVKDQGPGIPKQYRESIFQPFFRLDKSRSRAYGGAGLGLALVWEIAALHGGMVEVETSSENGTVMLVTLSKGSTT</sequence>
<dbReference type="PROSITE" id="PS50885">
    <property type="entry name" value="HAMP"/>
    <property type="match status" value="1"/>
</dbReference>
<keyword evidence="9 12" id="KW-1133">Transmembrane helix</keyword>
<organism evidence="15 16">
    <name type="scientific">Collinsella aerofaciens</name>
    <dbReference type="NCBI Taxonomy" id="74426"/>
    <lineage>
        <taxon>Bacteria</taxon>
        <taxon>Bacillati</taxon>
        <taxon>Actinomycetota</taxon>
        <taxon>Coriobacteriia</taxon>
        <taxon>Coriobacteriales</taxon>
        <taxon>Coriobacteriaceae</taxon>
        <taxon>Collinsella</taxon>
    </lineage>
</organism>
<gene>
    <name evidence="15" type="primary">cusS</name>
    <name evidence="15" type="ORF">KCJAJFAP_01557</name>
</gene>
<dbReference type="CDD" id="cd00075">
    <property type="entry name" value="HATPase"/>
    <property type="match status" value="1"/>
</dbReference>
<dbReference type="CDD" id="cd00082">
    <property type="entry name" value="HisKA"/>
    <property type="match status" value="1"/>
</dbReference>
<dbReference type="Gene3D" id="3.30.565.10">
    <property type="entry name" value="Histidine kinase-like ATPase, C-terminal domain"/>
    <property type="match status" value="1"/>
</dbReference>
<evidence type="ECO:0000256" key="11">
    <source>
        <dbReference type="ARBA" id="ARBA00023136"/>
    </source>
</evidence>
<dbReference type="PANTHER" id="PTHR45436">
    <property type="entry name" value="SENSOR HISTIDINE KINASE YKOH"/>
    <property type="match status" value="1"/>
</dbReference>
<dbReference type="SUPFAM" id="SSF47384">
    <property type="entry name" value="Homodimeric domain of signal transducing histidine kinase"/>
    <property type="match status" value="1"/>
</dbReference>
<keyword evidence="6 15" id="KW-0808">Transferase</keyword>
<dbReference type="FunFam" id="3.30.565.10:FF:000006">
    <property type="entry name" value="Sensor histidine kinase WalK"/>
    <property type="match status" value="1"/>
</dbReference>
<dbReference type="InterPro" id="IPR036890">
    <property type="entry name" value="HATPase_C_sf"/>
</dbReference>
<keyword evidence="16" id="KW-1185">Reference proteome</keyword>
<proteinExistence type="predicted"/>
<feature type="transmembrane region" description="Helical" evidence="12">
    <location>
        <begin position="82"/>
        <end position="102"/>
    </location>
</feature>
<comment type="subcellular location">
    <subcellularLocation>
        <location evidence="3">Cell membrane</location>
    </subcellularLocation>
    <subcellularLocation>
        <location evidence="2">Membrane</location>
        <topology evidence="2">Multi-pass membrane protein</topology>
    </subcellularLocation>
</comment>
<evidence type="ECO:0000256" key="12">
    <source>
        <dbReference type="SAM" id="Phobius"/>
    </source>
</evidence>
<feature type="transmembrane region" description="Helical" evidence="12">
    <location>
        <begin position="12"/>
        <end position="31"/>
    </location>
</feature>
<evidence type="ECO:0000259" key="13">
    <source>
        <dbReference type="PROSITE" id="PS50109"/>
    </source>
</evidence>
<dbReference type="AlphaFoldDB" id="A0A5K1IJM8"/>
<evidence type="ECO:0000313" key="15">
    <source>
        <dbReference type="EMBL" id="VWL87155.1"/>
    </source>
</evidence>
<dbReference type="PANTHER" id="PTHR45436:SF15">
    <property type="entry name" value="SENSOR HISTIDINE KINASE CUSS"/>
    <property type="match status" value="1"/>
</dbReference>
<dbReference type="EC" id="2.7.13.3" evidence="4"/>
<evidence type="ECO:0000256" key="9">
    <source>
        <dbReference type="ARBA" id="ARBA00022989"/>
    </source>
</evidence>
<dbReference type="InterPro" id="IPR005467">
    <property type="entry name" value="His_kinase_dom"/>
</dbReference>
<name>A0A5K1IJM8_9ACTN</name>
<dbReference type="SMART" id="SM00387">
    <property type="entry name" value="HATPase_c"/>
    <property type="match status" value="1"/>
</dbReference>
<evidence type="ECO:0000259" key="14">
    <source>
        <dbReference type="PROSITE" id="PS50885"/>
    </source>
</evidence>
<feature type="domain" description="Histidine kinase" evidence="13">
    <location>
        <begin position="165"/>
        <end position="377"/>
    </location>
</feature>
<dbReference type="Proteomes" id="UP000361836">
    <property type="component" value="Unassembled WGS sequence"/>
</dbReference>
<evidence type="ECO:0000256" key="6">
    <source>
        <dbReference type="ARBA" id="ARBA00022679"/>
    </source>
</evidence>
<evidence type="ECO:0000256" key="4">
    <source>
        <dbReference type="ARBA" id="ARBA00012438"/>
    </source>
</evidence>
<dbReference type="Pfam" id="PF02518">
    <property type="entry name" value="HATPase_c"/>
    <property type="match status" value="1"/>
</dbReference>
<protein>
    <recommendedName>
        <fullName evidence="4">histidine kinase</fullName>
        <ecNumber evidence="4">2.7.13.3</ecNumber>
    </recommendedName>
</protein>
<evidence type="ECO:0000256" key="1">
    <source>
        <dbReference type="ARBA" id="ARBA00000085"/>
    </source>
</evidence>
<dbReference type="GO" id="GO:0000155">
    <property type="term" value="F:phosphorelay sensor kinase activity"/>
    <property type="evidence" value="ECO:0007669"/>
    <property type="project" value="InterPro"/>
</dbReference>
<dbReference type="InterPro" id="IPR003661">
    <property type="entry name" value="HisK_dim/P_dom"/>
</dbReference>
<keyword evidence="8 15" id="KW-0418">Kinase</keyword>
<keyword evidence="5" id="KW-0597">Phosphoprotein</keyword>
<keyword evidence="7 12" id="KW-0812">Transmembrane</keyword>
<dbReference type="Gene3D" id="1.10.287.130">
    <property type="match status" value="1"/>
</dbReference>
<dbReference type="InterPro" id="IPR003660">
    <property type="entry name" value="HAMP_dom"/>
</dbReference>
<dbReference type="InterPro" id="IPR004358">
    <property type="entry name" value="Sig_transdc_His_kin-like_C"/>
</dbReference>
<dbReference type="PROSITE" id="PS50109">
    <property type="entry name" value="HIS_KIN"/>
    <property type="match status" value="1"/>
</dbReference>
<dbReference type="CDD" id="cd06225">
    <property type="entry name" value="HAMP"/>
    <property type="match status" value="1"/>
</dbReference>
<evidence type="ECO:0000256" key="8">
    <source>
        <dbReference type="ARBA" id="ARBA00022777"/>
    </source>
</evidence>
<keyword evidence="11 12" id="KW-0472">Membrane</keyword>
<evidence type="ECO:0000256" key="10">
    <source>
        <dbReference type="ARBA" id="ARBA00023012"/>
    </source>
</evidence>
<reference evidence="15 16" key="1">
    <citation type="submission" date="2019-10" db="EMBL/GenBank/DDBJ databases">
        <authorList>
            <person name="Wolf R A."/>
        </authorList>
    </citation>
    <scope>NUCLEOTIDE SEQUENCE [LARGE SCALE GENOMIC DNA]</scope>
    <source>
        <strain evidence="15">Collinsella_aerofaciens_MC2</strain>
    </source>
</reference>
<evidence type="ECO:0000256" key="2">
    <source>
        <dbReference type="ARBA" id="ARBA00004141"/>
    </source>
</evidence>
<feature type="domain" description="HAMP" evidence="14">
    <location>
        <begin position="104"/>
        <end position="157"/>
    </location>
</feature>
<accession>A0A5K1IJM8</accession>
<dbReference type="GO" id="GO:0005886">
    <property type="term" value="C:plasma membrane"/>
    <property type="evidence" value="ECO:0007669"/>
    <property type="project" value="UniProtKB-SubCell"/>
</dbReference>
<comment type="catalytic activity">
    <reaction evidence="1">
        <text>ATP + protein L-histidine = ADP + protein N-phospho-L-histidine.</text>
        <dbReference type="EC" id="2.7.13.3"/>
    </reaction>
</comment>
<dbReference type="Pfam" id="PF00512">
    <property type="entry name" value="HisKA"/>
    <property type="match status" value="1"/>
</dbReference>
<evidence type="ECO:0000256" key="7">
    <source>
        <dbReference type="ARBA" id="ARBA00022692"/>
    </source>
</evidence>
<dbReference type="Gene3D" id="6.10.340.10">
    <property type="match status" value="1"/>
</dbReference>
<dbReference type="InterPro" id="IPR036097">
    <property type="entry name" value="HisK_dim/P_sf"/>
</dbReference>
<dbReference type="PRINTS" id="PR00344">
    <property type="entry name" value="BCTRLSENSOR"/>
</dbReference>
<keyword evidence="10" id="KW-0902">Two-component regulatory system</keyword>
<evidence type="ECO:0000313" key="16">
    <source>
        <dbReference type="Proteomes" id="UP000361836"/>
    </source>
</evidence>
<dbReference type="SUPFAM" id="SSF55874">
    <property type="entry name" value="ATPase domain of HSP90 chaperone/DNA topoisomerase II/histidine kinase"/>
    <property type="match status" value="1"/>
</dbReference>
<dbReference type="SMART" id="SM00388">
    <property type="entry name" value="HisKA"/>
    <property type="match status" value="1"/>
</dbReference>
<evidence type="ECO:0000256" key="5">
    <source>
        <dbReference type="ARBA" id="ARBA00022553"/>
    </source>
</evidence>